<dbReference type="AlphaFoldDB" id="A0A6A6TS87"/>
<evidence type="ECO:0000256" key="2">
    <source>
        <dbReference type="ARBA" id="ARBA00010261"/>
    </source>
</evidence>
<evidence type="ECO:0000256" key="8">
    <source>
        <dbReference type="ARBA" id="ARBA00023136"/>
    </source>
</evidence>
<keyword evidence="8" id="KW-0472">Membrane</keyword>
<keyword evidence="7" id="KW-0496">Mitochondrion</keyword>
<sequence>MRAVSRLLAAVKPAQYLEAGAPTGLTGLITHPSPRSSLLYLYHSTLDKLKELPESSIYRQSTEALTKHRLKIVDSVKPKGFEEWQQYVKMQVADDPEGFVTEETAGGTRIIPATSEVIDPRLTASEWDGQRIRTIHEGIKTPEQRQTLGHATTHHNIDRRFKNVKLQREPPLTAEQISDIESQIGAGLIEEVVQVAEGEQKLAAVMVEARVWEELEEKAPEGQWTYFERGGHTNTQKP</sequence>
<reference evidence="9" key="1">
    <citation type="journal article" date="2020" name="Stud. Mycol.">
        <title>101 Dothideomycetes genomes: a test case for predicting lifestyles and emergence of pathogens.</title>
        <authorList>
            <person name="Haridas S."/>
            <person name="Albert R."/>
            <person name="Binder M."/>
            <person name="Bloem J."/>
            <person name="Labutti K."/>
            <person name="Salamov A."/>
            <person name="Andreopoulos B."/>
            <person name="Baker S."/>
            <person name="Barry K."/>
            <person name="Bills G."/>
            <person name="Bluhm B."/>
            <person name="Cannon C."/>
            <person name="Castanera R."/>
            <person name="Culley D."/>
            <person name="Daum C."/>
            <person name="Ezra D."/>
            <person name="Gonzalez J."/>
            <person name="Henrissat B."/>
            <person name="Kuo A."/>
            <person name="Liang C."/>
            <person name="Lipzen A."/>
            <person name="Lutzoni F."/>
            <person name="Magnuson J."/>
            <person name="Mondo S."/>
            <person name="Nolan M."/>
            <person name="Ohm R."/>
            <person name="Pangilinan J."/>
            <person name="Park H.-J."/>
            <person name="Ramirez L."/>
            <person name="Alfaro M."/>
            <person name="Sun H."/>
            <person name="Tritt A."/>
            <person name="Yoshinaga Y."/>
            <person name="Zwiers L.-H."/>
            <person name="Turgeon B."/>
            <person name="Goodwin S."/>
            <person name="Spatafora J."/>
            <person name="Crous P."/>
            <person name="Grigoriev I."/>
        </authorList>
    </citation>
    <scope>NUCLEOTIDE SEQUENCE</scope>
    <source>
        <strain evidence="9">CBS 122681</strain>
    </source>
</reference>
<evidence type="ECO:0000313" key="9">
    <source>
        <dbReference type="EMBL" id="KAF2662660.1"/>
    </source>
</evidence>
<keyword evidence="10" id="KW-1185">Reference proteome</keyword>
<dbReference type="GO" id="GO:0022904">
    <property type="term" value="P:respiratory electron transport chain"/>
    <property type="evidence" value="ECO:0007669"/>
    <property type="project" value="InterPro"/>
</dbReference>
<organism evidence="9 10">
    <name type="scientific">Lophiostoma macrostomum CBS 122681</name>
    <dbReference type="NCBI Taxonomy" id="1314788"/>
    <lineage>
        <taxon>Eukaryota</taxon>
        <taxon>Fungi</taxon>
        <taxon>Dikarya</taxon>
        <taxon>Ascomycota</taxon>
        <taxon>Pezizomycotina</taxon>
        <taxon>Dothideomycetes</taxon>
        <taxon>Pleosporomycetidae</taxon>
        <taxon>Pleosporales</taxon>
        <taxon>Lophiostomataceae</taxon>
        <taxon>Lophiostoma</taxon>
    </lineage>
</organism>
<dbReference type="PANTHER" id="PTHR12653">
    <property type="entry name" value="NADH-UBIQUINONE OXIDOREDUCTASE 13 KD-B SUBUNIT"/>
    <property type="match status" value="1"/>
</dbReference>
<keyword evidence="5" id="KW-0999">Mitochondrion inner membrane</keyword>
<dbReference type="EMBL" id="MU004289">
    <property type="protein sequence ID" value="KAF2662660.1"/>
    <property type="molecule type" value="Genomic_DNA"/>
</dbReference>
<evidence type="ECO:0000256" key="5">
    <source>
        <dbReference type="ARBA" id="ARBA00022792"/>
    </source>
</evidence>
<keyword evidence="6" id="KW-0249">Electron transport</keyword>
<comment type="subcellular location">
    <subcellularLocation>
        <location evidence="1">Mitochondrion inner membrane</location>
        <topology evidence="1">Peripheral membrane protein</topology>
        <orientation evidence="1">Matrix side</orientation>
    </subcellularLocation>
</comment>
<comment type="similarity">
    <text evidence="2">Belongs to the complex I NDUFA5 subunit family.</text>
</comment>
<evidence type="ECO:0000256" key="4">
    <source>
        <dbReference type="ARBA" id="ARBA00022660"/>
    </source>
</evidence>
<accession>A0A6A6TS87</accession>
<dbReference type="Pfam" id="PF04716">
    <property type="entry name" value="ETC_C1_NDUFA5"/>
    <property type="match status" value="1"/>
</dbReference>
<keyword evidence="3" id="KW-0813">Transport</keyword>
<proteinExistence type="inferred from homology"/>
<evidence type="ECO:0000313" key="10">
    <source>
        <dbReference type="Proteomes" id="UP000799324"/>
    </source>
</evidence>
<name>A0A6A6TS87_9PLEO</name>
<evidence type="ECO:0000256" key="3">
    <source>
        <dbReference type="ARBA" id="ARBA00022448"/>
    </source>
</evidence>
<dbReference type="GO" id="GO:0005743">
    <property type="term" value="C:mitochondrial inner membrane"/>
    <property type="evidence" value="ECO:0007669"/>
    <property type="project" value="UniProtKB-SubCell"/>
</dbReference>
<dbReference type="OrthoDB" id="286811at2759"/>
<evidence type="ECO:0000256" key="1">
    <source>
        <dbReference type="ARBA" id="ARBA00004443"/>
    </source>
</evidence>
<gene>
    <name evidence="9" type="ORF">K491DRAFT_700395</name>
</gene>
<dbReference type="Proteomes" id="UP000799324">
    <property type="component" value="Unassembled WGS sequence"/>
</dbReference>
<protein>
    <submittedName>
        <fullName evidence="9">Uncharacterized protein</fullName>
    </submittedName>
</protein>
<dbReference type="InterPro" id="IPR006806">
    <property type="entry name" value="NDUFA5"/>
</dbReference>
<evidence type="ECO:0000256" key="6">
    <source>
        <dbReference type="ARBA" id="ARBA00022982"/>
    </source>
</evidence>
<keyword evidence="4" id="KW-0679">Respiratory chain</keyword>
<dbReference type="PANTHER" id="PTHR12653:SF0">
    <property type="entry name" value="NADH DEHYDROGENASE [UBIQUINONE] 1 ALPHA SUBCOMPLEX SUBUNIT 5"/>
    <property type="match status" value="1"/>
</dbReference>
<evidence type="ECO:0000256" key="7">
    <source>
        <dbReference type="ARBA" id="ARBA00023128"/>
    </source>
</evidence>